<dbReference type="Proteomes" id="UP001165060">
    <property type="component" value="Unassembled WGS sequence"/>
</dbReference>
<dbReference type="InterPro" id="IPR019787">
    <property type="entry name" value="Znf_PHD-finger"/>
</dbReference>
<evidence type="ECO:0000256" key="5">
    <source>
        <dbReference type="SAM" id="MobiDB-lite"/>
    </source>
</evidence>
<dbReference type="SMART" id="SM00249">
    <property type="entry name" value="PHD"/>
    <property type="match status" value="1"/>
</dbReference>
<dbReference type="PROSITE" id="PS50016">
    <property type="entry name" value="ZF_PHD_2"/>
    <property type="match status" value="1"/>
</dbReference>
<dbReference type="PROSITE" id="PS01359">
    <property type="entry name" value="ZF_PHD_1"/>
    <property type="match status" value="1"/>
</dbReference>
<feature type="non-terminal residue" evidence="7">
    <location>
        <position position="426"/>
    </location>
</feature>
<feature type="region of interest" description="Disordered" evidence="5">
    <location>
        <begin position="247"/>
        <end position="284"/>
    </location>
</feature>
<feature type="domain" description="PHD-type" evidence="6">
    <location>
        <begin position="15"/>
        <end position="77"/>
    </location>
</feature>
<accession>A0ABQ6MZM1</accession>
<dbReference type="InterPro" id="IPR013083">
    <property type="entry name" value="Znf_RING/FYVE/PHD"/>
</dbReference>
<evidence type="ECO:0000256" key="3">
    <source>
        <dbReference type="ARBA" id="ARBA00022833"/>
    </source>
</evidence>
<name>A0ABQ6MZM1_9STRA</name>
<sequence length="426" mass="45097">MWRGADGKPVRYAPLGRCAVCGSGEVEPSAGPAGARPPPDPVLLCDGEGCSREFHLRCLNLPGVPEGEFFCPDCSIEGTSGALVDYFQAGEAERSLHGAGFVEELLKREVRGGAGRKAESKVESREEGKGRAVRPSAARRKAEQEAKKKGAKAAQPKEPPNPASLPSELDRVSEFALLASLAPSEPAPAPPPPTHPSALVGSAARLYLPAANAYHTGRILDYRRHAPPVISTQQPMVYLETLLGGEAGGEEKKGGGGERRGTETDGPPSAENTEFLLRFPSGSGGRKVPVHRWLILEEHRVAVSCCVCWGVPRLTPAPPDLPAPAAPPGARAGDVAWPAHVLARSRLEALAAAASHDPSALPVLSPRGSVRALSAFFGEDSSCLLPLHAHARAWGDEGMEPLRRSPDKHLCVAVAMAQVEEEERRR</sequence>
<dbReference type="SUPFAM" id="SSF57903">
    <property type="entry name" value="FYVE/PHD zinc finger"/>
    <property type="match status" value="1"/>
</dbReference>
<evidence type="ECO:0000313" key="8">
    <source>
        <dbReference type="Proteomes" id="UP001165060"/>
    </source>
</evidence>
<gene>
    <name evidence="7" type="ORF">TeGR_g15214</name>
</gene>
<comment type="caution">
    <text evidence="7">The sequence shown here is derived from an EMBL/GenBank/DDBJ whole genome shotgun (WGS) entry which is preliminary data.</text>
</comment>
<proteinExistence type="predicted"/>
<feature type="compositionally biased region" description="Basic and acidic residues" evidence="5">
    <location>
        <begin position="112"/>
        <end position="130"/>
    </location>
</feature>
<keyword evidence="3" id="KW-0862">Zinc</keyword>
<reference evidence="7 8" key="1">
    <citation type="journal article" date="2023" name="Commun. Biol.">
        <title>Genome analysis of Parmales, the sister group of diatoms, reveals the evolutionary specialization of diatoms from phago-mixotrophs to photoautotrophs.</title>
        <authorList>
            <person name="Ban H."/>
            <person name="Sato S."/>
            <person name="Yoshikawa S."/>
            <person name="Yamada K."/>
            <person name="Nakamura Y."/>
            <person name="Ichinomiya M."/>
            <person name="Sato N."/>
            <person name="Blanc-Mathieu R."/>
            <person name="Endo H."/>
            <person name="Kuwata A."/>
            <person name="Ogata H."/>
        </authorList>
    </citation>
    <scope>NUCLEOTIDE SEQUENCE [LARGE SCALE GENOMIC DNA]</scope>
</reference>
<dbReference type="InterPro" id="IPR001965">
    <property type="entry name" value="Znf_PHD"/>
</dbReference>
<dbReference type="Gene3D" id="3.30.40.10">
    <property type="entry name" value="Zinc/RING finger domain, C3HC4 (zinc finger)"/>
    <property type="match status" value="1"/>
</dbReference>
<dbReference type="InterPro" id="IPR059153">
    <property type="entry name" value="NSD_PHD-1st"/>
</dbReference>
<evidence type="ECO:0000256" key="2">
    <source>
        <dbReference type="ARBA" id="ARBA00022771"/>
    </source>
</evidence>
<dbReference type="Pfam" id="PF23011">
    <property type="entry name" value="PHD-1st_NSD"/>
    <property type="match status" value="1"/>
</dbReference>
<dbReference type="EMBL" id="BRYB01000718">
    <property type="protein sequence ID" value="GMI36137.1"/>
    <property type="molecule type" value="Genomic_DNA"/>
</dbReference>
<dbReference type="InterPro" id="IPR019786">
    <property type="entry name" value="Zinc_finger_PHD-type_CS"/>
</dbReference>
<dbReference type="InterPro" id="IPR011011">
    <property type="entry name" value="Znf_FYVE_PHD"/>
</dbReference>
<evidence type="ECO:0000313" key="7">
    <source>
        <dbReference type="EMBL" id="GMI36137.1"/>
    </source>
</evidence>
<keyword evidence="1" id="KW-0479">Metal-binding</keyword>
<keyword evidence="8" id="KW-1185">Reference proteome</keyword>
<protein>
    <recommendedName>
        <fullName evidence="6">PHD-type domain-containing protein</fullName>
    </recommendedName>
</protein>
<evidence type="ECO:0000256" key="1">
    <source>
        <dbReference type="ARBA" id="ARBA00022723"/>
    </source>
</evidence>
<keyword evidence="2 4" id="KW-0863">Zinc-finger</keyword>
<feature type="compositionally biased region" description="Basic and acidic residues" evidence="5">
    <location>
        <begin position="249"/>
        <end position="263"/>
    </location>
</feature>
<feature type="region of interest" description="Disordered" evidence="5">
    <location>
        <begin position="112"/>
        <end position="167"/>
    </location>
</feature>
<evidence type="ECO:0000256" key="4">
    <source>
        <dbReference type="PROSITE-ProRule" id="PRU00146"/>
    </source>
</evidence>
<organism evidence="7 8">
    <name type="scientific">Tetraparma gracilis</name>
    <dbReference type="NCBI Taxonomy" id="2962635"/>
    <lineage>
        <taxon>Eukaryota</taxon>
        <taxon>Sar</taxon>
        <taxon>Stramenopiles</taxon>
        <taxon>Ochrophyta</taxon>
        <taxon>Bolidophyceae</taxon>
        <taxon>Parmales</taxon>
        <taxon>Triparmaceae</taxon>
        <taxon>Tetraparma</taxon>
    </lineage>
</organism>
<evidence type="ECO:0000259" key="6">
    <source>
        <dbReference type="PROSITE" id="PS50016"/>
    </source>
</evidence>